<name>A0ABD2QFZ7_9PLAT</name>
<evidence type="ECO:0000313" key="4">
    <source>
        <dbReference type="Proteomes" id="UP001626550"/>
    </source>
</evidence>
<sequence>MTSKLVRKVSLYAVGFDVEIKQKKAGSTDPSFSAAPINYRPNIRRASQSQSAPRVVAKHLTKNGKRRPSNDSNDDTYASSISSDSDDSALNRFLLEASKRKDSINLINSKISRVPNRKYSFSNGSIEPIDTDNTDFQISSFSAYHPVDKKLAYITPEKWVLERSKDLMKKLHHELVVRKTCRTWKDLFYMLTWFLGLYSMLIILLVVMLTIFTRHLLTVNYPRLTGMDSALRLDPGLSYVPVVDFHNNIIHFRVSDVYIIGVTQLRHEIPNYLL</sequence>
<dbReference type="EMBL" id="JBJKFK010000241">
    <property type="protein sequence ID" value="KAL3318459.1"/>
    <property type="molecule type" value="Genomic_DNA"/>
</dbReference>
<protein>
    <submittedName>
        <fullName evidence="3">Uncharacterized protein</fullName>
    </submittedName>
</protein>
<proteinExistence type="predicted"/>
<comment type="caution">
    <text evidence="3">The sequence shown here is derived from an EMBL/GenBank/DDBJ whole genome shotgun (WGS) entry which is preliminary data.</text>
</comment>
<accession>A0ABD2QFZ7</accession>
<dbReference type="InterPro" id="IPR038702">
    <property type="entry name" value="Na/K_ATPase_sub_beta_sf"/>
</dbReference>
<keyword evidence="2" id="KW-0812">Transmembrane</keyword>
<keyword evidence="4" id="KW-1185">Reference proteome</keyword>
<keyword evidence="2" id="KW-0472">Membrane</keyword>
<keyword evidence="2" id="KW-1133">Transmembrane helix</keyword>
<feature type="region of interest" description="Disordered" evidence="1">
    <location>
        <begin position="25"/>
        <end position="85"/>
    </location>
</feature>
<dbReference type="Proteomes" id="UP001626550">
    <property type="component" value="Unassembled WGS sequence"/>
</dbReference>
<evidence type="ECO:0000256" key="2">
    <source>
        <dbReference type="SAM" id="Phobius"/>
    </source>
</evidence>
<dbReference type="Gene3D" id="2.60.40.1660">
    <property type="entry name" value="Na, k-atpase alpha subunit"/>
    <property type="match status" value="1"/>
</dbReference>
<reference evidence="3 4" key="1">
    <citation type="submission" date="2024-11" db="EMBL/GenBank/DDBJ databases">
        <title>Adaptive evolution of stress response genes in parasites aligns with host niche diversity.</title>
        <authorList>
            <person name="Hahn C."/>
            <person name="Resl P."/>
        </authorList>
    </citation>
    <scope>NUCLEOTIDE SEQUENCE [LARGE SCALE GENOMIC DNA]</scope>
    <source>
        <strain evidence="3">EGGRZ-B1_66</strain>
        <tissue evidence="3">Body</tissue>
    </source>
</reference>
<evidence type="ECO:0000313" key="3">
    <source>
        <dbReference type="EMBL" id="KAL3318459.1"/>
    </source>
</evidence>
<feature type="compositionally biased region" description="Basic residues" evidence="1">
    <location>
        <begin position="56"/>
        <end position="67"/>
    </location>
</feature>
<dbReference type="AlphaFoldDB" id="A0ABD2QFZ7"/>
<evidence type="ECO:0000256" key="1">
    <source>
        <dbReference type="SAM" id="MobiDB-lite"/>
    </source>
</evidence>
<gene>
    <name evidence="3" type="ORF">Ciccas_002871</name>
</gene>
<feature type="transmembrane region" description="Helical" evidence="2">
    <location>
        <begin position="187"/>
        <end position="212"/>
    </location>
</feature>
<organism evidence="3 4">
    <name type="scientific">Cichlidogyrus casuarinus</name>
    <dbReference type="NCBI Taxonomy" id="1844966"/>
    <lineage>
        <taxon>Eukaryota</taxon>
        <taxon>Metazoa</taxon>
        <taxon>Spiralia</taxon>
        <taxon>Lophotrochozoa</taxon>
        <taxon>Platyhelminthes</taxon>
        <taxon>Monogenea</taxon>
        <taxon>Monopisthocotylea</taxon>
        <taxon>Dactylogyridea</taxon>
        <taxon>Ancyrocephalidae</taxon>
        <taxon>Cichlidogyrus</taxon>
    </lineage>
</organism>